<feature type="non-terminal residue" evidence="2">
    <location>
        <position position="135"/>
    </location>
</feature>
<protein>
    <submittedName>
        <fullName evidence="2">Uncharacterized protein</fullName>
    </submittedName>
</protein>
<sequence>QVSAQPWTQAAAQDGAGDVVVFGMAAAAPTSPESALVVVAATTRSTAAAPVLGSTRRVSVWGRAMAQLHDLHRVVFRRTSTSRETEGLTEGISAGARSGLPASLSPPLVPNPELSAPRDLRPHRVVLGGVAYSGV</sequence>
<feature type="region of interest" description="Disordered" evidence="1">
    <location>
        <begin position="80"/>
        <end position="104"/>
    </location>
</feature>
<dbReference type="EMBL" id="BNCP01000039">
    <property type="protein sequence ID" value="GIL87462.1"/>
    <property type="molecule type" value="Genomic_DNA"/>
</dbReference>
<name>A0A8J4FUJ1_9CHLO</name>
<accession>A0A8J4FUJ1</accession>
<comment type="caution">
    <text evidence="2">The sequence shown here is derived from an EMBL/GenBank/DDBJ whole genome shotgun (WGS) entry which is preliminary data.</text>
</comment>
<gene>
    <name evidence="2" type="ORF">Vretifemale_15442</name>
</gene>
<feature type="non-terminal residue" evidence="2">
    <location>
        <position position="1"/>
    </location>
</feature>
<dbReference type="AlphaFoldDB" id="A0A8J4FUJ1"/>
<evidence type="ECO:0000313" key="3">
    <source>
        <dbReference type="Proteomes" id="UP000747110"/>
    </source>
</evidence>
<organism evidence="2 3">
    <name type="scientific">Volvox reticuliferus</name>
    <dbReference type="NCBI Taxonomy" id="1737510"/>
    <lineage>
        <taxon>Eukaryota</taxon>
        <taxon>Viridiplantae</taxon>
        <taxon>Chlorophyta</taxon>
        <taxon>core chlorophytes</taxon>
        <taxon>Chlorophyceae</taxon>
        <taxon>CS clade</taxon>
        <taxon>Chlamydomonadales</taxon>
        <taxon>Volvocaceae</taxon>
        <taxon>Volvox</taxon>
    </lineage>
</organism>
<keyword evidence="3" id="KW-1185">Reference proteome</keyword>
<dbReference type="Proteomes" id="UP000747110">
    <property type="component" value="Unassembled WGS sequence"/>
</dbReference>
<evidence type="ECO:0000313" key="2">
    <source>
        <dbReference type="EMBL" id="GIL87462.1"/>
    </source>
</evidence>
<reference evidence="2" key="1">
    <citation type="journal article" date="2021" name="Proc. Natl. Acad. Sci. U.S.A.">
        <title>Three genomes in the algal genus Volvox reveal the fate of a haploid sex-determining region after a transition to homothallism.</title>
        <authorList>
            <person name="Yamamoto K."/>
            <person name="Hamaji T."/>
            <person name="Kawai-Toyooka H."/>
            <person name="Matsuzaki R."/>
            <person name="Takahashi F."/>
            <person name="Nishimura Y."/>
            <person name="Kawachi M."/>
            <person name="Noguchi H."/>
            <person name="Minakuchi Y."/>
            <person name="Umen J.G."/>
            <person name="Toyoda A."/>
            <person name="Nozaki H."/>
        </authorList>
    </citation>
    <scope>NUCLEOTIDE SEQUENCE</scope>
    <source>
        <strain evidence="2">NIES-3786</strain>
    </source>
</reference>
<proteinExistence type="predicted"/>
<evidence type="ECO:0000256" key="1">
    <source>
        <dbReference type="SAM" id="MobiDB-lite"/>
    </source>
</evidence>